<keyword evidence="4" id="KW-1185">Reference proteome</keyword>
<evidence type="ECO:0000256" key="2">
    <source>
        <dbReference type="SAM" id="SignalP"/>
    </source>
</evidence>
<gene>
    <name evidence="3" type="ORF">SAMN05192579_103170</name>
</gene>
<keyword evidence="1" id="KW-0812">Transmembrane</keyword>
<keyword evidence="1" id="KW-1133">Transmembrane helix</keyword>
<keyword evidence="2" id="KW-0732">Signal</keyword>
<proteinExistence type="predicted"/>
<dbReference type="EMBL" id="FOSR01000003">
    <property type="protein sequence ID" value="SFK48965.1"/>
    <property type="molecule type" value="Genomic_DNA"/>
</dbReference>
<dbReference type="AlphaFoldDB" id="A0A1I3ZY10"/>
<accession>A0A1I3ZY10</accession>
<name>A0A1I3ZY10_9GAMM</name>
<organism evidence="3 4">
    <name type="scientific">Rhodanobacter glycinis</name>
    <dbReference type="NCBI Taxonomy" id="582702"/>
    <lineage>
        <taxon>Bacteria</taxon>
        <taxon>Pseudomonadati</taxon>
        <taxon>Pseudomonadota</taxon>
        <taxon>Gammaproteobacteria</taxon>
        <taxon>Lysobacterales</taxon>
        <taxon>Rhodanobacteraceae</taxon>
        <taxon>Rhodanobacter</taxon>
    </lineage>
</organism>
<feature type="signal peptide" evidence="2">
    <location>
        <begin position="1"/>
        <end position="24"/>
    </location>
</feature>
<dbReference type="RefSeq" id="WP_092702054.1">
    <property type="nucleotide sequence ID" value="NZ_FOSR01000003.1"/>
</dbReference>
<dbReference type="PANTHER" id="PTHR40940:SF1">
    <property type="entry name" value="PROTEIN BATD"/>
    <property type="match status" value="1"/>
</dbReference>
<keyword evidence="1" id="KW-0472">Membrane</keyword>
<feature type="transmembrane region" description="Helical" evidence="1">
    <location>
        <begin position="435"/>
        <end position="457"/>
    </location>
</feature>
<protein>
    <submittedName>
        <fullName evidence="3">Oxygen tolerance</fullName>
    </submittedName>
</protein>
<dbReference type="PANTHER" id="PTHR40940">
    <property type="entry name" value="PROTEIN BATD-RELATED"/>
    <property type="match status" value="1"/>
</dbReference>
<reference evidence="4" key="1">
    <citation type="submission" date="2016-10" db="EMBL/GenBank/DDBJ databases">
        <authorList>
            <person name="Varghese N."/>
            <person name="Submissions S."/>
        </authorList>
    </citation>
    <scope>NUCLEOTIDE SEQUENCE [LARGE SCALE GENOMIC DNA]</scope>
    <source>
        <strain evidence="4">MO64</strain>
    </source>
</reference>
<evidence type="ECO:0000313" key="3">
    <source>
        <dbReference type="EMBL" id="SFK48965.1"/>
    </source>
</evidence>
<evidence type="ECO:0000256" key="1">
    <source>
        <dbReference type="SAM" id="Phobius"/>
    </source>
</evidence>
<sequence length="586" mass="61605">MSVTLRARLALLLLALLLPAWACASGVRATLDRSRVQLGETVTLNLSVDGNGNIDMPDLSPLAKDFQVLGSSTNSSISIVNGSRSAQFTIGIALRPKHVGQLKVPSLAVAGGHTAPLLLTVTPPDPNTAANSGKDVFVEASVEPDHGYVGQQLVYTVRLYYDVNLSGSLDEPQLAGVDVHKLGKSLNYDAERGGRQYHVLERRYALVPHHAGTLEIPSLQFQGTADDPSNPMDPGNFFGQNGLFGGGTSVSAASPAVSLHVQAPPADWGSSSWLPARQLTLTLDGLPANGELHVGQPLNLHMSVQASGLPADVLPEPSLPALSGATVYPDRPVDSTSDDGKWMHGKRERAFAVVPQRAGTLTIPATTLKWFNVQSGQAETASIPARSFTVLPATAGASGATPAVSASAAAAPTPASAASAPTSTVAASSHGHVRWWRWIALASLLLWLLSMLGWWWYRRHRGAAKVAVTRVEPVMPAPPAARALREAFMQAARGDDASIQAHALLAWARVERPDLRNLGELSAALSSSAQCAAIAAIQQRQYGGTPAGEGVDLAATFARGFAWRNDATGGDDSPLPPLYPFDLGSR</sequence>
<dbReference type="Pfam" id="PF13584">
    <property type="entry name" value="BatD"/>
    <property type="match status" value="1"/>
</dbReference>
<dbReference type="Proteomes" id="UP000198725">
    <property type="component" value="Unassembled WGS sequence"/>
</dbReference>
<evidence type="ECO:0000313" key="4">
    <source>
        <dbReference type="Proteomes" id="UP000198725"/>
    </source>
</evidence>
<feature type="chain" id="PRO_5011572598" evidence="2">
    <location>
        <begin position="25"/>
        <end position="586"/>
    </location>
</feature>
<dbReference type="InterPro" id="IPR025738">
    <property type="entry name" value="BatD"/>
</dbReference>